<accession>A0A919PKY7</accession>
<gene>
    <name evidence="3" type="ORF">Dsi01nite_040830</name>
</gene>
<feature type="compositionally biased region" description="Low complexity" evidence="1">
    <location>
        <begin position="34"/>
        <end position="46"/>
    </location>
</feature>
<reference evidence="3" key="1">
    <citation type="submission" date="2021-01" db="EMBL/GenBank/DDBJ databases">
        <title>Whole genome shotgun sequence of Dactylosporangium siamense NBRC 106093.</title>
        <authorList>
            <person name="Komaki H."/>
            <person name="Tamura T."/>
        </authorList>
    </citation>
    <scope>NUCLEOTIDE SEQUENCE</scope>
    <source>
        <strain evidence="3">NBRC 106093</strain>
    </source>
</reference>
<evidence type="ECO:0000313" key="3">
    <source>
        <dbReference type="EMBL" id="GIG46042.1"/>
    </source>
</evidence>
<comment type="caution">
    <text evidence="3">The sequence shown here is derived from an EMBL/GenBank/DDBJ whole genome shotgun (WGS) entry which is preliminary data.</text>
</comment>
<evidence type="ECO:0000313" key="4">
    <source>
        <dbReference type="Proteomes" id="UP000660611"/>
    </source>
</evidence>
<feature type="region of interest" description="Disordered" evidence="1">
    <location>
        <begin position="32"/>
        <end position="79"/>
    </location>
</feature>
<name>A0A919PKY7_9ACTN</name>
<organism evidence="3 4">
    <name type="scientific">Dactylosporangium siamense</name>
    <dbReference type="NCBI Taxonomy" id="685454"/>
    <lineage>
        <taxon>Bacteria</taxon>
        <taxon>Bacillati</taxon>
        <taxon>Actinomycetota</taxon>
        <taxon>Actinomycetes</taxon>
        <taxon>Micromonosporales</taxon>
        <taxon>Micromonosporaceae</taxon>
        <taxon>Dactylosporangium</taxon>
    </lineage>
</organism>
<feature type="compositionally biased region" description="Polar residues" evidence="1">
    <location>
        <begin position="54"/>
        <end position="79"/>
    </location>
</feature>
<keyword evidence="4" id="KW-1185">Reference proteome</keyword>
<keyword evidence="2" id="KW-0812">Transmembrane</keyword>
<protein>
    <submittedName>
        <fullName evidence="3">Uncharacterized protein</fullName>
    </submittedName>
</protein>
<dbReference type="AlphaFoldDB" id="A0A919PKY7"/>
<evidence type="ECO:0000256" key="1">
    <source>
        <dbReference type="SAM" id="MobiDB-lite"/>
    </source>
</evidence>
<keyword evidence="2" id="KW-0472">Membrane</keyword>
<dbReference type="EMBL" id="BONQ01000060">
    <property type="protein sequence ID" value="GIG46042.1"/>
    <property type="molecule type" value="Genomic_DNA"/>
</dbReference>
<dbReference type="RefSeq" id="WP_203847831.1">
    <property type="nucleotide sequence ID" value="NZ_BAAAVW010000012.1"/>
</dbReference>
<dbReference type="Proteomes" id="UP000660611">
    <property type="component" value="Unassembled WGS sequence"/>
</dbReference>
<evidence type="ECO:0000256" key="2">
    <source>
        <dbReference type="SAM" id="Phobius"/>
    </source>
</evidence>
<proteinExistence type="predicted"/>
<keyword evidence="2" id="KW-1133">Transmembrane helix</keyword>
<feature type="transmembrane region" description="Helical" evidence="2">
    <location>
        <begin position="6"/>
        <end position="25"/>
    </location>
</feature>
<sequence>MTEQYAGALLYLVPVIVAAVVAFVVTRPEKDEPAPVAAAPVDAIPATRRIPAQRSYSPPASSYTGHNRRTSTSPQQSPTLLHAALSSHLAAVSRTATSATAPLSSKQPVLRPTRLVSIRRPARIPRRPLHQCPHKLGS</sequence>